<gene>
    <name evidence="2" type="ORF">MNOR_LOCUS2895</name>
</gene>
<name>A0AAV2PTA6_MEGNR</name>
<feature type="signal peptide" evidence="1">
    <location>
        <begin position="1"/>
        <end position="17"/>
    </location>
</feature>
<proteinExistence type="predicted"/>
<organism evidence="2 3">
    <name type="scientific">Meganyctiphanes norvegica</name>
    <name type="common">Northern krill</name>
    <name type="synonym">Thysanopoda norvegica</name>
    <dbReference type="NCBI Taxonomy" id="48144"/>
    <lineage>
        <taxon>Eukaryota</taxon>
        <taxon>Metazoa</taxon>
        <taxon>Ecdysozoa</taxon>
        <taxon>Arthropoda</taxon>
        <taxon>Crustacea</taxon>
        <taxon>Multicrustacea</taxon>
        <taxon>Malacostraca</taxon>
        <taxon>Eumalacostraca</taxon>
        <taxon>Eucarida</taxon>
        <taxon>Euphausiacea</taxon>
        <taxon>Euphausiidae</taxon>
        <taxon>Meganyctiphanes</taxon>
    </lineage>
</organism>
<keyword evidence="1" id="KW-0732">Signal</keyword>
<reference evidence="2 3" key="1">
    <citation type="submission" date="2024-05" db="EMBL/GenBank/DDBJ databases">
        <authorList>
            <person name="Wallberg A."/>
        </authorList>
    </citation>
    <scope>NUCLEOTIDE SEQUENCE [LARGE SCALE GENOMIC DNA]</scope>
</reference>
<comment type="caution">
    <text evidence="2">The sequence shown here is derived from an EMBL/GenBank/DDBJ whole genome shotgun (WGS) entry which is preliminary data.</text>
</comment>
<evidence type="ECO:0000313" key="3">
    <source>
        <dbReference type="Proteomes" id="UP001497623"/>
    </source>
</evidence>
<dbReference type="Proteomes" id="UP001497623">
    <property type="component" value="Unassembled WGS sequence"/>
</dbReference>
<sequence>TMKVFCMILVMISSTHGSDCNPGCQQQTYAKLPVPKLPDEIKDQILEVSPFISKIACANKCNSITDCRLACHTENQCTLLNVFMSPNWNASLGDFDLAFEYQACYTSWWNNKDVTPKA</sequence>
<keyword evidence="3" id="KW-1185">Reference proteome</keyword>
<accession>A0AAV2PTA6</accession>
<feature type="non-terminal residue" evidence="2">
    <location>
        <position position="1"/>
    </location>
</feature>
<evidence type="ECO:0000256" key="1">
    <source>
        <dbReference type="SAM" id="SignalP"/>
    </source>
</evidence>
<feature type="non-terminal residue" evidence="2">
    <location>
        <position position="118"/>
    </location>
</feature>
<protein>
    <submittedName>
        <fullName evidence="2">Uncharacterized protein</fullName>
    </submittedName>
</protein>
<dbReference type="AlphaFoldDB" id="A0AAV2PTA6"/>
<dbReference type="EMBL" id="CAXKWB010000936">
    <property type="protein sequence ID" value="CAL4062863.1"/>
    <property type="molecule type" value="Genomic_DNA"/>
</dbReference>
<evidence type="ECO:0000313" key="2">
    <source>
        <dbReference type="EMBL" id="CAL4062863.1"/>
    </source>
</evidence>
<feature type="chain" id="PRO_5043797117" evidence="1">
    <location>
        <begin position="18"/>
        <end position="118"/>
    </location>
</feature>